<gene>
    <name evidence="1" type="ORF">AVEN_124225_1</name>
</gene>
<reference evidence="1 2" key="1">
    <citation type="journal article" date="2019" name="Sci. Rep.">
        <title>Orb-weaving spider Araneus ventricosus genome elucidates the spidroin gene catalogue.</title>
        <authorList>
            <person name="Kono N."/>
            <person name="Nakamura H."/>
            <person name="Ohtoshi R."/>
            <person name="Moran D.A.P."/>
            <person name="Shinohara A."/>
            <person name="Yoshida Y."/>
            <person name="Fujiwara M."/>
            <person name="Mori M."/>
            <person name="Tomita M."/>
            <person name="Arakawa K."/>
        </authorList>
    </citation>
    <scope>NUCLEOTIDE SEQUENCE [LARGE SCALE GENOMIC DNA]</scope>
</reference>
<dbReference type="Proteomes" id="UP000499080">
    <property type="component" value="Unassembled WGS sequence"/>
</dbReference>
<sequence length="94" mass="10566">MQPGLVISHTGDLQTGFSHDFIIVLPAERELYKQRERSQTIREPVSFSALLIVFPKSVICDSLVVGKWNSGKEESALFLLLSVRMNMKRVSVCS</sequence>
<dbReference type="AlphaFoldDB" id="A0A4Y2WG72"/>
<comment type="caution">
    <text evidence="1">The sequence shown here is derived from an EMBL/GenBank/DDBJ whole genome shotgun (WGS) entry which is preliminary data.</text>
</comment>
<protein>
    <submittedName>
        <fullName evidence="1">Uncharacterized protein</fullName>
    </submittedName>
</protein>
<dbReference type="EMBL" id="BGPR01060063">
    <property type="protein sequence ID" value="GBO36011.1"/>
    <property type="molecule type" value="Genomic_DNA"/>
</dbReference>
<organism evidence="1 2">
    <name type="scientific">Araneus ventricosus</name>
    <name type="common">Orbweaver spider</name>
    <name type="synonym">Epeira ventricosa</name>
    <dbReference type="NCBI Taxonomy" id="182803"/>
    <lineage>
        <taxon>Eukaryota</taxon>
        <taxon>Metazoa</taxon>
        <taxon>Ecdysozoa</taxon>
        <taxon>Arthropoda</taxon>
        <taxon>Chelicerata</taxon>
        <taxon>Arachnida</taxon>
        <taxon>Araneae</taxon>
        <taxon>Araneomorphae</taxon>
        <taxon>Entelegynae</taxon>
        <taxon>Araneoidea</taxon>
        <taxon>Araneidae</taxon>
        <taxon>Araneus</taxon>
    </lineage>
</organism>
<evidence type="ECO:0000313" key="2">
    <source>
        <dbReference type="Proteomes" id="UP000499080"/>
    </source>
</evidence>
<accession>A0A4Y2WG72</accession>
<evidence type="ECO:0000313" key="1">
    <source>
        <dbReference type="EMBL" id="GBO36011.1"/>
    </source>
</evidence>
<proteinExistence type="predicted"/>
<name>A0A4Y2WG72_ARAVE</name>
<keyword evidence="2" id="KW-1185">Reference proteome</keyword>